<comment type="caution">
    <text evidence="1">The sequence shown here is derived from an EMBL/GenBank/DDBJ whole genome shotgun (WGS) entry which is preliminary data.</text>
</comment>
<proteinExistence type="predicted"/>
<dbReference type="Proteomes" id="UP000824533">
    <property type="component" value="Linkage Group LG09"/>
</dbReference>
<evidence type="ECO:0000313" key="1">
    <source>
        <dbReference type="EMBL" id="KAJ0178680.1"/>
    </source>
</evidence>
<dbReference type="EMBL" id="CM034395">
    <property type="protein sequence ID" value="KAJ0178680.1"/>
    <property type="molecule type" value="Genomic_DNA"/>
</dbReference>
<accession>A0ACC1D486</accession>
<name>A0ACC1D486_9NEOP</name>
<organism evidence="1 2">
    <name type="scientific">Dendrolimus kikuchii</name>
    <dbReference type="NCBI Taxonomy" id="765133"/>
    <lineage>
        <taxon>Eukaryota</taxon>
        <taxon>Metazoa</taxon>
        <taxon>Ecdysozoa</taxon>
        <taxon>Arthropoda</taxon>
        <taxon>Hexapoda</taxon>
        <taxon>Insecta</taxon>
        <taxon>Pterygota</taxon>
        <taxon>Neoptera</taxon>
        <taxon>Endopterygota</taxon>
        <taxon>Lepidoptera</taxon>
        <taxon>Glossata</taxon>
        <taxon>Ditrysia</taxon>
        <taxon>Bombycoidea</taxon>
        <taxon>Lasiocampidae</taxon>
        <taxon>Dendrolimus</taxon>
    </lineage>
</organism>
<gene>
    <name evidence="1" type="ORF">K1T71_005455</name>
</gene>
<protein>
    <submittedName>
        <fullName evidence="1">Uncharacterized protein</fullName>
    </submittedName>
</protein>
<keyword evidence="2" id="KW-1185">Reference proteome</keyword>
<evidence type="ECO:0000313" key="2">
    <source>
        <dbReference type="Proteomes" id="UP000824533"/>
    </source>
</evidence>
<sequence>MNWVTRAKPSRDHGQIGRSSLCQMYFVTRRKELVIIIPGCCEWFSIQLLHFVRSSTSSIVRDVIFSKIGHSFLWVSKRSCSVESYNEIPSAHIVSIFCLYSRQADA</sequence>
<reference evidence="1 2" key="1">
    <citation type="journal article" date="2021" name="Front. Genet.">
        <title>Chromosome-Level Genome Assembly Reveals Significant Gene Expansion in the Toll and IMD Signaling Pathways of Dendrolimus kikuchii.</title>
        <authorList>
            <person name="Zhou J."/>
            <person name="Wu P."/>
            <person name="Xiong Z."/>
            <person name="Liu N."/>
            <person name="Zhao N."/>
            <person name="Ji M."/>
            <person name="Qiu Y."/>
            <person name="Yang B."/>
        </authorList>
    </citation>
    <scope>NUCLEOTIDE SEQUENCE [LARGE SCALE GENOMIC DNA]</scope>
    <source>
        <strain evidence="1">Ann1</strain>
    </source>
</reference>